<accession>A0ABW2SQ31</accession>
<evidence type="ECO:0000313" key="2">
    <source>
        <dbReference type="Proteomes" id="UP001596527"/>
    </source>
</evidence>
<dbReference type="Proteomes" id="UP001596527">
    <property type="component" value="Unassembled WGS sequence"/>
</dbReference>
<reference evidence="2" key="1">
    <citation type="journal article" date="2019" name="Int. J. Syst. Evol. Microbiol.">
        <title>The Global Catalogue of Microorganisms (GCM) 10K type strain sequencing project: providing services to taxonomists for standard genome sequencing and annotation.</title>
        <authorList>
            <consortium name="The Broad Institute Genomics Platform"/>
            <consortium name="The Broad Institute Genome Sequencing Center for Infectious Disease"/>
            <person name="Wu L."/>
            <person name="Ma J."/>
        </authorList>
    </citation>
    <scope>NUCLEOTIDE SEQUENCE [LARGE SCALE GENOMIC DNA]</scope>
    <source>
        <strain evidence="2">CCUG 56698</strain>
    </source>
</reference>
<dbReference type="EMBL" id="JBHTEF010000001">
    <property type="protein sequence ID" value="MFC7581961.1"/>
    <property type="molecule type" value="Genomic_DNA"/>
</dbReference>
<proteinExistence type="predicted"/>
<comment type="caution">
    <text evidence="1">The sequence shown here is derived from an EMBL/GenBank/DDBJ whole genome shotgun (WGS) entry which is preliminary data.</text>
</comment>
<dbReference type="RefSeq" id="WP_380975706.1">
    <property type="nucleotide sequence ID" value="NZ_JBHTEF010000001.1"/>
</dbReference>
<sequence>MCVLPDARLPRRGLLLGHGDQDQAGQRYHDSCHCQGREILDDSQVPEIVTQLQAKWRTTKVAVGEVWRDGKRHLSLDQWLETIQDEREADRQARNLVQRLTELDEGIAVDPAKLWKHVAVADQGGRRGGHLASSAQALADEITASREPVIKAPKTFFPDVPDDVLHEPLGDDTHGAIRAVLDDPVERVWLGPRAGFQIAGDVDGPQGGRIRLTVIVNRAPRSSSTRWRVVTAYPASGDGVVMVTPSGEVRDVPLADNGDRIDS</sequence>
<keyword evidence="2" id="KW-1185">Reference proteome</keyword>
<gene>
    <name evidence="1" type="ORF">ACFQWG_12220</name>
</gene>
<organism evidence="1 2">
    <name type="scientific">Schaalia naturae</name>
    <dbReference type="NCBI Taxonomy" id="635203"/>
    <lineage>
        <taxon>Bacteria</taxon>
        <taxon>Bacillati</taxon>
        <taxon>Actinomycetota</taxon>
        <taxon>Actinomycetes</taxon>
        <taxon>Actinomycetales</taxon>
        <taxon>Actinomycetaceae</taxon>
        <taxon>Schaalia</taxon>
    </lineage>
</organism>
<name>A0ABW2SQ31_9ACTO</name>
<evidence type="ECO:0000313" key="1">
    <source>
        <dbReference type="EMBL" id="MFC7581961.1"/>
    </source>
</evidence>
<protein>
    <submittedName>
        <fullName evidence="1">Uncharacterized protein</fullName>
    </submittedName>
</protein>